<keyword evidence="2" id="KW-1185">Reference proteome</keyword>
<dbReference type="AlphaFoldDB" id="A0A137RFG6"/>
<evidence type="ECO:0000313" key="2">
    <source>
        <dbReference type="Proteomes" id="UP000070138"/>
    </source>
</evidence>
<sequence>MQEAGKDIFSSLVNCIIEKALKRLQIWGKKWSIQNYEPLLGKNPSKKLKKLLDFSFKRIIISYNIGSFLFRKTMMHFFKIVYFCKLYCNTHIYEQKI</sequence>
<protein>
    <submittedName>
        <fullName evidence="1">Uncharacterized protein</fullName>
    </submittedName>
</protein>
<name>A0A137RFG6_9FLAO</name>
<reference evidence="1 2" key="2">
    <citation type="journal article" date="2016" name="Int. J. Syst. Evol. Microbiol.">
        <title>Vitellibacter aquimaris sp. nov., a marine bacterium isolated from seawater.</title>
        <authorList>
            <person name="Thevarajoo S."/>
            <person name="Selvaratnam C."/>
            <person name="Goh K.M."/>
            <person name="Hong K.W."/>
            <person name="Chan X.Y."/>
            <person name="Chan K.G."/>
            <person name="Chong C.S."/>
        </authorList>
    </citation>
    <scope>NUCLEOTIDE SEQUENCE [LARGE SCALE GENOMIC DNA]</scope>
    <source>
        <strain evidence="1 2">D-24</strain>
    </source>
</reference>
<accession>A0A137RFG6</accession>
<evidence type="ECO:0000313" key="1">
    <source>
        <dbReference type="EMBL" id="KXN98244.1"/>
    </source>
</evidence>
<gene>
    <name evidence="1" type="ORF">LS48_12590</name>
</gene>
<reference evidence="2" key="1">
    <citation type="submission" date="2014-10" db="EMBL/GenBank/DDBJ databases">
        <title>Genome sequencing of Vitellibacter sp. D-24.</title>
        <authorList>
            <person name="Thevarajoo S."/>
            <person name="Selvaratnam C."/>
            <person name="Goh K.M."/>
            <person name="Chong C.S."/>
        </authorList>
    </citation>
    <scope>NUCLEOTIDE SEQUENCE [LARGE SCALE GENOMIC DNA]</scope>
    <source>
        <strain evidence="2">D-24</strain>
    </source>
</reference>
<organism evidence="1 2">
    <name type="scientific">Aequorivita aquimaris</name>
    <dbReference type="NCBI Taxonomy" id="1548749"/>
    <lineage>
        <taxon>Bacteria</taxon>
        <taxon>Pseudomonadati</taxon>
        <taxon>Bacteroidota</taxon>
        <taxon>Flavobacteriia</taxon>
        <taxon>Flavobacteriales</taxon>
        <taxon>Flavobacteriaceae</taxon>
        <taxon>Aequorivita</taxon>
    </lineage>
</organism>
<comment type="caution">
    <text evidence="1">The sequence shown here is derived from an EMBL/GenBank/DDBJ whole genome shotgun (WGS) entry which is preliminary data.</text>
</comment>
<proteinExistence type="predicted"/>
<dbReference type="EMBL" id="JRWG01000009">
    <property type="protein sequence ID" value="KXN98244.1"/>
    <property type="molecule type" value="Genomic_DNA"/>
</dbReference>
<dbReference type="STRING" id="1548749.LS48_12590"/>
<dbReference type="Proteomes" id="UP000070138">
    <property type="component" value="Unassembled WGS sequence"/>
</dbReference>